<protein>
    <submittedName>
        <fullName evidence="1">Uncharacterized protein</fullName>
    </submittedName>
</protein>
<dbReference type="Proteomes" id="UP000220959">
    <property type="component" value="Unassembled WGS sequence"/>
</dbReference>
<comment type="caution">
    <text evidence="1">The sequence shown here is derived from an EMBL/GenBank/DDBJ whole genome shotgun (WGS) entry which is preliminary data.</text>
</comment>
<sequence length="133" mass="15272">MPLPLKDFPRSGEDVAQRQKGDKVSPKVTERAHPLPCGELPPQRLRGLSIGEARKMRLAKRLAFFRFDFCFGVTRGEQPLVRGSSASKSLALFWFSFVRQKRTFPARRSISRKGRNFFYSTPLQFSSFYGQLI</sequence>
<proteinExistence type="predicted"/>
<organism evidence="1 2">
    <name type="scientific">Faecalibacterium langellae</name>
    <dbReference type="NCBI Taxonomy" id="3435293"/>
    <lineage>
        <taxon>Bacteria</taxon>
        <taxon>Bacillati</taxon>
        <taxon>Bacillota</taxon>
        <taxon>Clostridia</taxon>
        <taxon>Eubacteriales</taxon>
        <taxon>Oscillospiraceae</taxon>
        <taxon>Faecalibacterium</taxon>
    </lineage>
</organism>
<evidence type="ECO:0000313" key="2">
    <source>
        <dbReference type="Proteomes" id="UP000220959"/>
    </source>
</evidence>
<reference evidence="1 2" key="1">
    <citation type="journal article" date="2017" name="Front. Microbiol.">
        <title>New Insights into the Diversity of the Genus Faecalibacterium.</title>
        <authorList>
            <person name="Benevides L."/>
            <person name="Burman S."/>
            <person name="Martin R."/>
            <person name="Robert V."/>
            <person name="Thomas M."/>
            <person name="Miquel S."/>
            <person name="Chain F."/>
            <person name="Sokol H."/>
            <person name="Bermudez-Humaran L.G."/>
            <person name="Morrison M."/>
            <person name="Langella P."/>
            <person name="Azevedo V.A."/>
            <person name="Chatel J.M."/>
            <person name="Soares S."/>
        </authorList>
    </citation>
    <scope>NUCLEOTIDE SEQUENCE [LARGE SCALE GENOMIC DNA]</scope>
    <source>
        <strain evidence="2">CNCM I-4541</strain>
    </source>
</reference>
<gene>
    <name evidence="1" type="ORF">CGS49_04875</name>
</gene>
<keyword evidence="2" id="KW-1185">Reference proteome</keyword>
<dbReference type="EMBL" id="NMTR01000012">
    <property type="protein sequence ID" value="PDX61730.1"/>
    <property type="molecule type" value="Genomic_DNA"/>
</dbReference>
<accession>A0ACC9D0U0</accession>
<name>A0ACC9D0U0_9FIRM</name>
<evidence type="ECO:0000313" key="1">
    <source>
        <dbReference type="EMBL" id="PDX61730.1"/>
    </source>
</evidence>